<evidence type="ECO:0000313" key="2">
    <source>
        <dbReference type="Proteomes" id="UP001431209"/>
    </source>
</evidence>
<organism evidence="1 2">
    <name type="scientific">Acrasis kona</name>
    <dbReference type="NCBI Taxonomy" id="1008807"/>
    <lineage>
        <taxon>Eukaryota</taxon>
        <taxon>Discoba</taxon>
        <taxon>Heterolobosea</taxon>
        <taxon>Tetramitia</taxon>
        <taxon>Eutetramitia</taxon>
        <taxon>Acrasidae</taxon>
        <taxon>Acrasis</taxon>
    </lineage>
</organism>
<dbReference type="EMBL" id="JAOPGA020001549">
    <property type="protein sequence ID" value="KAL0489334.1"/>
    <property type="molecule type" value="Genomic_DNA"/>
</dbReference>
<reference evidence="1 2" key="1">
    <citation type="submission" date="2024-03" db="EMBL/GenBank/DDBJ databases">
        <title>The Acrasis kona genome and developmental transcriptomes reveal deep origins of eukaryotic multicellular pathways.</title>
        <authorList>
            <person name="Sheikh S."/>
            <person name="Fu C.-J."/>
            <person name="Brown M.W."/>
            <person name="Baldauf S.L."/>
        </authorList>
    </citation>
    <scope>NUCLEOTIDE SEQUENCE [LARGE SCALE GENOMIC DNA]</scope>
    <source>
        <strain evidence="1 2">ATCC MYA-3509</strain>
    </source>
</reference>
<comment type="caution">
    <text evidence="1">The sequence shown here is derived from an EMBL/GenBank/DDBJ whole genome shotgun (WGS) entry which is preliminary data.</text>
</comment>
<dbReference type="GO" id="GO:0016874">
    <property type="term" value="F:ligase activity"/>
    <property type="evidence" value="ECO:0007669"/>
    <property type="project" value="UniProtKB-KW"/>
</dbReference>
<accession>A0AAW2ZJ19</accession>
<protein>
    <submittedName>
        <fullName evidence="1">DNA ligase</fullName>
    </submittedName>
</protein>
<keyword evidence="2" id="KW-1185">Reference proteome</keyword>
<name>A0AAW2ZJ19_9EUKA</name>
<gene>
    <name evidence="1" type="ORF">AKO1_009213</name>
</gene>
<proteinExistence type="predicted"/>
<dbReference type="Proteomes" id="UP001431209">
    <property type="component" value="Unassembled WGS sequence"/>
</dbReference>
<dbReference type="AlphaFoldDB" id="A0AAW2ZJ19"/>
<sequence>MSNCLSEVESNIAQISIHEGEERVVNIQPSPSVCIIEESLDDLLREGLQRSGESVFTYTSDDWAMPQLGQEVIQSIANLLSGVSKQTPSKIKKYTGQHKMGKLRNTKSQCCNTAMISN</sequence>
<evidence type="ECO:0000313" key="1">
    <source>
        <dbReference type="EMBL" id="KAL0489334.1"/>
    </source>
</evidence>
<keyword evidence="1" id="KW-0436">Ligase</keyword>